<dbReference type="PANTHER" id="PTHR45947">
    <property type="entry name" value="SULFOQUINOVOSYL TRANSFERASE SQD2"/>
    <property type="match status" value="1"/>
</dbReference>
<dbReference type="AlphaFoldDB" id="A0A5C6CUJ9"/>
<dbReference type="Gene3D" id="3.40.50.2000">
    <property type="entry name" value="Glycogen Phosphorylase B"/>
    <property type="match status" value="2"/>
</dbReference>
<keyword evidence="2" id="KW-0808">Transferase</keyword>
<dbReference type="GO" id="GO:0016757">
    <property type="term" value="F:glycosyltransferase activity"/>
    <property type="evidence" value="ECO:0007669"/>
    <property type="project" value="TreeGrafter"/>
</dbReference>
<dbReference type="Pfam" id="PF13579">
    <property type="entry name" value="Glyco_trans_4_4"/>
    <property type="match status" value="1"/>
</dbReference>
<dbReference type="CDD" id="cd03794">
    <property type="entry name" value="GT4_WbuB-like"/>
    <property type="match status" value="1"/>
</dbReference>
<comment type="caution">
    <text evidence="2">The sequence shown here is derived from an EMBL/GenBank/DDBJ whole genome shotgun (WGS) entry which is preliminary data.</text>
</comment>
<evidence type="ECO:0000259" key="1">
    <source>
        <dbReference type="Pfam" id="PF13579"/>
    </source>
</evidence>
<dbReference type="InterPro" id="IPR050194">
    <property type="entry name" value="Glycosyltransferase_grp1"/>
</dbReference>
<sequence>MRFLIHDYAGHPFQVQMSRKLAARGHHVLHVYCASIHTPQGALSRQRSDPEAFQSEGIDLGEMIPKTGYRRRLQMEREYGTLLESVCQRFAPDVVISGNTPSIPQRRLVKYCQRNRIGHVFWVQDIYGLAAYKLLKRRVPLVGPLIGRYFIGLDKASARNSDALVVITEDFIPIFESWGLEKSRIHVVHNWAAIDDLPLRPRDNSWSQAQGMSDGPRFVYTGTMAMKHNPNLLLALAKMLDEKDSGEVMVVSEGIGVDWLKKESKEQGVRSLRFAGFQPFEVMADVLGSADVLIAVLEEDAGVFSVPSKILSYFCASRPVLAAMPLNNLAAKTIVKEGAGRVVASDDLSGFCSAASELIQSPELRESCGVAARNYAAEHFDIEQITTRFEEILQAAVPHNR</sequence>
<feature type="domain" description="Glycosyltransferase subfamily 4-like N-terminal" evidence="1">
    <location>
        <begin position="16"/>
        <end position="191"/>
    </location>
</feature>
<gene>
    <name evidence="2" type="ORF">Pla144_13750</name>
</gene>
<dbReference type="OrthoDB" id="9811902at2"/>
<dbReference type="EMBL" id="SJPS01000002">
    <property type="protein sequence ID" value="TWU28088.1"/>
    <property type="molecule type" value="Genomic_DNA"/>
</dbReference>
<dbReference type="SUPFAM" id="SSF53756">
    <property type="entry name" value="UDP-Glycosyltransferase/glycogen phosphorylase"/>
    <property type="match status" value="1"/>
</dbReference>
<accession>A0A5C6CUJ9</accession>
<name>A0A5C6CUJ9_9BACT</name>
<evidence type="ECO:0000313" key="2">
    <source>
        <dbReference type="EMBL" id="TWU28088.1"/>
    </source>
</evidence>
<protein>
    <submittedName>
        <fullName evidence="2">Putative glycosyl transferase</fullName>
    </submittedName>
</protein>
<dbReference type="Proteomes" id="UP000318437">
    <property type="component" value="Unassembled WGS sequence"/>
</dbReference>
<reference evidence="2 3" key="1">
    <citation type="submission" date="2019-02" db="EMBL/GenBank/DDBJ databases">
        <title>Deep-cultivation of Planctomycetes and their phenomic and genomic characterization uncovers novel biology.</title>
        <authorList>
            <person name="Wiegand S."/>
            <person name="Jogler M."/>
            <person name="Boedeker C."/>
            <person name="Pinto D."/>
            <person name="Vollmers J."/>
            <person name="Rivas-Marin E."/>
            <person name="Kohn T."/>
            <person name="Peeters S.H."/>
            <person name="Heuer A."/>
            <person name="Rast P."/>
            <person name="Oberbeckmann S."/>
            <person name="Bunk B."/>
            <person name="Jeske O."/>
            <person name="Meyerdierks A."/>
            <person name="Storesund J.E."/>
            <person name="Kallscheuer N."/>
            <person name="Luecker S."/>
            <person name="Lage O.M."/>
            <person name="Pohl T."/>
            <person name="Merkel B.J."/>
            <person name="Hornburger P."/>
            <person name="Mueller R.-W."/>
            <person name="Bruemmer F."/>
            <person name="Labrenz M."/>
            <person name="Spormann A.M."/>
            <person name="Op Den Camp H."/>
            <person name="Overmann J."/>
            <person name="Amann R."/>
            <person name="Jetten M.S.M."/>
            <person name="Mascher T."/>
            <person name="Medema M.H."/>
            <person name="Devos D.P."/>
            <person name="Kaster A.-K."/>
            <person name="Ovreas L."/>
            <person name="Rohde M."/>
            <person name="Galperin M.Y."/>
            <person name="Jogler C."/>
        </authorList>
    </citation>
    <scope>NUCLEOTIDE SEQUENCE [LARGE SCALE GENOMIC DNA]</scope>
    <source>
        <strain evidence="2 3">Pla144</strain>
    </source>
</reference>
<proteinExistence type="predicted"/>
<dbReference type="RefSeq" id="WP_146449189.1">
    <property type="nucleotide sequence ID" value="NZ_SJPS01000002.1"/>
</dbReference>
<dbReference type="PANTHER" id="PTHR45947:SF3">
    <property type="entry name" value="SULFOQUINOVOSYL TRANSFERASE SQD2"/>
    <property type="match status" value="1"/>
</dbReference>
<dbReference type="InterPro" id="IPR028098">
    <property type="entry name" value="Glyco_trans_4-like_N"/>
</dbReference>
<organism evidence="2 3">
    <name type="scientific">Bythopirellula polymerisocia</name>
    <dbReference type="NCBI Taxonomy" id="2528003"/>
    <lineage>
        <taxon>Bacteria</taxon>
        <taxon>Pseudomonadati</taxon>
        <taxon>Planctomycetota</taxon>
        <taxon>Planctomycetia</taxon>
        <taxon>Pirellulales</taxon>
        <taxon>Lacipirellulaceae</taxon>
        <taxon>Bythopirellula</taxon>
    </lineage>
</organism>
<keyword evidence="3" id="KW-1185">Reference proteome</keyword>
<evidence type="ECO:0000313" key="3">
    <source>
        <dbReference type="Proteomes" id="UP000318437"/>
    </source>
</evidence>